<evidence type="ECO:0000313" key="2">
    <source>
        <dbReference type="EMBL" id="GHA81963.1"/>
    </source>
</evidence>
<protein>
    <submittedName>
        <fullName evidence="2">Uncharacterized protein</fullName>
    </submittedName>
</protein>
<organism evidence="2 3">
    <name type="scientific">Algimonas arctica</name>
    <dbReference type="NCBI Taxonomy" id="1479486"/>
    <lineage>
        <taxon>Bacteria</taxon>
        <taxon>Pseudomonadati</taxon>
        <taxon>Pseudomonadota</taxon>
        <taxon>Alphaproteobacteria</taxon>
        <taxon>Maricaulales</taxon>
        <taxon>Robiginitomaculaceae</taxon>
        <taxon>Algimonas</taxon>
    </lineage>
</organism>
<proteinExistence type="predicted"/>
<evidence type="ECO:0000313" key="3">
    <source>
        <dbReference type="Proteomes" id="UP000634004"/>
    </source>
</evidence>
<reference evidence="2" key="2">
    <citation type="submission" date="2020-09" db="EMBL/GenBank/DDBJ databases">
        <authorList>
            <person name="Sun Q."/>
            <person name="Kim S."/>
        </authorList>
    </citation>
    <scope>NUCLEOTIDE SEQUENCE</scope>
    <source>
        <strain evidence="2">KCTC 32513</strain>
    </source>
</reference>
<gene>
    <name evidence="2" type="ORF">GCM10009069_01310</name>
</gene>
<dbReference type="Proteomes" id="UP000634004">
    <property type="component" value="Unassembled WGS sequence"/>
</dbReference>
<comment type="caution">
    <text evidence="2">The sequence shown here is derived from an EMBL/GenBank/DDBJ whole genome shotgun (WGS) entry which is preliminary data.</text>
</comment>
<sequence length="153" mass="16391">MLKRLKNAKPRYKILIGLWIMIELISLPAAASVAFSITGKTAPLVAEPVETTEPGLAQYLVTHSVPFDVLVSGAKNDVNIIIEDAKSERDISSSCVHFLSANPRVIKTIDAPGNPDAPIATLFVTVTYDAGETPDISFEQVSFVPAALPCQSL</sequence>
<keyword evidence="3" id="KW-1185">Reference proteome</keyword>
<name>A0A8J3G0Z7_9PROT</name>
<dbReference type="EMBL" id="BMZH01000001">
    <property type="protein sequence ID" value="GHA81963.1"/>
    <property type="molecule type" value="Genomic_DNA"/>
</dbReference>
<feature type="transmembrane region" description="Helical" evidence="1">
    <location>
        <begin position="12"/>
        <end position="35"/>
    </location>
</feature>
<accession>A0A8J3G0Z7</accession>
<keyword evidence="1" id="KW-0472">Membrane</keyword>
<keyword evidence="1" id="KW-0812">Transmembrane</keyword>
<reference evidence="2" key="1">
    <citation type="journal article" date="2014" name="Int. J. Syst. Evol. Microbiol.">
        <title>Complete genome sequence of Corynebacterium casei LMG S-19264T (=DSM 44701T), isolated from a smear-ripened cheese.</title>
        <authorList>
            <consortium name="US DOE Joint Genome Institute (JGI-PGF)"/>
            <person name="Walter F."/>
            <person name="Albersmeier A."/>
            <person name="Kalinowski J."/>
            <person name="Ruckert C."/>
        </authorList>
    </citation>
    <scope>NUCLEOTIDE SEQUENCE</scope>
    <source>
        <strain evidence="2">KCTC 32513</strain>
    </source>
</reference>
<evidence type="ECO:0000256" key="1">
    <source>
        <dbReference type="SAM" id="Phobius"/>
    </source>
</evidence>
<keyword evidence="1" id="KW-1133">Transmembrane helix</keyword>
<dbReference type="AlphaFoldDB" id="A0A8J3G0Z7"/>
<dbReference type="RefSeq" id="WP_189494313.1">
    <property type="nucleotide sequence ID" value="NZ_BMZH01000001.1"/>
</dbReference>